<dbReference type="SUPFAM" id="SSF52058">
    <property type="entry name" value="L domain-like"/>
    <property type="match status" value="2"/>
</dbReference>
<evidence type="ECO:0000256" key="1">
    <source>
        <dbReference type="ARBA" id="ARBA00022614"/>
    </source>
</evidence>
<evidence type="ECO:0000313" key="4">
    <source>
        <dbReference type="Proteomes" id="UP000663836"/>
    </source>
</evidence>
<protein>
    <recommendedName>
        <fullName evidence="5">Chaoptin</fullName>
    </recommendedName>
</protein>
<dbReference type="InterPro" id="IPR001611">
    <property type="entry name" value="Leu-rich_rpt"/>
</dbReference>
<comment type="caution">
    <text evidence="3">The sequence shown here is derived from an EMBL/GenBank/DDBJ whole genome shotgun (WGS) entry which is preliminary data.</text>
</comment>
<proteinExistence type="predicted"/>
<accession>A0A819UKH0</accession>
<keyword evidence="1" id="KW-0433">Leucine-rich repeat</keyword>
<reference evidence="3" key="1">
    <citation type="submission" date="2021-02" db="EMBL/GenBank/DDBJ databases">
        <authorList>
            <person name="Nowell W R."/>
        </authorList>
    </citation>
    <scope>NUCLEOTIDE SEQUENCE</scope>
</reference>
<evidence type="ECO:0008006" key="5">
    <source>
        <dbReference type="Google" id="ProtNLM"/>
    </source>
</evidence>
<dbReference type="Proteomes" id="UP000663836">
    <property type="component" value="Unassembled WGS sequence"/>
</dbReference>
<sequence>RIILRINAFHESYRLLLYSRLYILNRRDLKLEFQIENNRILINVIETQYLTLSTIKLGKDPNQKINLTNMKRVELLFIISCSFTMIQITNANVNCTIYADDIDIINRNPFYVRLYISDSFTSVYVNQFSKTVEHCNIFNDINPSTSIYCLKNLQRLQLINTNLSILPDIGNFQSLTSLIIRSDNGAIGQHLPPEFGKLKYLSNLELSDIKNLEDLPDDIGYLVSISSLTLQNIPNLSQIPDESIGKLTQLMNLNLTNLPNLSTIPTTINNFQQLNKFEITKTNITILDLKGLSTLYDFKITSNSLLKNITIRNMSSLSVIDVRNNDELLTFNIQNLYYLQRLSVISNIKLTSVNIANVSCYWDAILSIVDNPQLNTIELKNVFGLRTFEINSLSNLKLISFNTIENLFNVSIRFNPELQTIVFINTLSINYLDLSGCNLETFPESILKLKSLINLVMTSNQLSTLPSTLLTDLPNLKVLNLADNNFQGNIFQPALFNIRELYLSKNSLISIYGIEEYKSLQRLELDYNNILLIPSEIINLSTKLQNLTINYNKLSYIPYEMTNMRSLSSFSATNNRITDDERKNLYRLFSQSPIHFEF</sequence>
<dbReference type="InterPro" id="IPR032675">
    <property type="entry name" value="LRR_dom_sf"/>
</dbReference>
<evidence type="ECO:0000256" key="2">
    <source>
        <dbReference type="ARBA" id="ARBA00022737"/>
    </source>
</evidence>
<dbReference type="PROSITE" id="PS51450">
    <property type="entry name" value="LRR"/>
    <property type="match status" value="1"/>
</dbReference>
<name>A0A819UKH0_9BILA</name>
<dbReference type="EMBL" id="CAJOBD010007796">
    <property type="protein sequence ID" value="CAF4095816.1"/>
    <property type="molecule type" value="Genomic_DNA"/>
</dbReference>
<organism evidence="3 4">
    <name type="scientific">Rotaria sordida</name>
    <dbReference type="NCBI Taxonomy" id="392033"/>
    <lineage>
        <taxon>Eukaryota</taxon>
        <taxon>Metazoa</taxon>
        <taxon>Spiralia</taxon>
        <taxon>Gnathifera</taxon>
        <taxon>Rotifera</taxon>
        <taxon>Eurotatoria</taxon>
        <taxon>Bdelloidea</taxon>
        <taxon>Philodinida</taxon>
        <taxon>Philodinidae</taxon>
        <taxon>Rotaria</taxon>
    </lineage>
</organism>
<dbReference type="InterPro" id="IPR003591">
    <property type="entry name" value="Leu-rich_rpt_typical-subtyp"/>
</dbReference>
<gene>
    <name evidence="3" type="ORF">JBS370_LOCUS31490</name>
</gene>
<dbReference type="AlphaFoldDB" id="A0A819UKH0"/>
<dbReference type="InterPro" id="IPR050715">
    <property type="entry name" value="LRR-SigEffector_domain"/>
</dbReference>
<dbReference type="Gene3D" id="3.80.10.10">
    <property type="entry name" value="Ribonuclease Inhibitor"/>
    <property type="match status" value="3"/>
</dbReference>
<dbReference type="PANTHER" id="PTHR45752:SF21">
    <property type="entry name" value="LEUCINE-RICH REPEAT-CONTAINING PROTEIN 63"/>
    <property type="match status" value="1"/>
</dbReference>
<keyword evidence="2" id="KW-0677">Repeat</keyword>
<feature type="non-terminal residue" evidence="3">
    <location>
        <position position="1"/>
    </location>
</feature>
<dbReference type="PANTHER" id="PTHR45752">
    <property type="entry name" value="LEUCINE-RICH REPEAT-CONTAINING"/>
    <property type="match status" value="1"/>
</dbReference>
<dbReference type="SMART" id="SM00369">
    <property type="entry name" value="LRR_TYP"/>
    <property type="match status" value="4"/>
</dbReference>
<evidence type="ECO:0000313" key="3">
    <source>
        <dbReference type="EMBL" id="CAF4095816.1"/>
    </source>
</evidence>